<dbReference type="EMBL" id="ML771042">
    <property type="protein sequence ID" value="KAE9382742.1"/>
    <property type="molecule type" value="Genomic_DNA"/>
</dbReference>
<dbReference type="AlphaFoldDB" id="A0A6A4GB65"/>
<keyword evidence="2" id="KW-1185">Reference proteome</keyword>
<dbReference type="OrthoDB" id="3013045at2759"/>
<reference evidence="1" key="1">
    <citation type="journal article" date="2019" name="Environ. Microbiol.">
        <title>Fungal ecological strategies reflected in gene transcription - a case study of two litter decomposers.</title>
        <authorList>
            <person name="Barbi F."/>
            <person name="Kohler A."/>
            <person name="Barry K."/>
            <person name="Baskaran P."/>
            <person name="Daum C."/>
            <person name="Fauchery L."/>
            <person name="Ihrmark K."/>
            <person name="Kuo A."/>
            <person name="LaButti K."/>
            <person name="Lipzen A."/>
            <person name="Morin E."/>
            <person name="Grigoriev I.V."/>
            <person name="Henrissat B."/>
            <person name="Lindahl B."/>
            <person name="Martin F."/>
        </authorList>
    </citation>
    <scope>NUCLEOTIDE SEQUENCE</scope>
    <source>
        <strain evidence="1">JB14</strain>
    </source>
</reference>
<protein>
    <submittedName>
        <fullName evidence="1">Uncharacterized protein</fullName>
    </submittedName>
</protein>
<gene>
    <name evidence="1" type="ORF">BT96DRAFT_1010102</name>
</gene>
<name>A0A6A4GB65_9AGAR</name>
<evidence type="ECO:0000313" key="2">
    <source>
        <dbReference type="Proteomes" id="UP000799118"/>
    </source>
</evidence>
<proteinExistence type="predicted"/>
<sequence>MSKVGADIRSKHFAGRCWAKRKNHDEQHISDLLAVPQYADFWKMLMMLKRSTIPLGHQNQS</sequence>
<accession>A0A6A4GB65</accession>
<organism evidence="1 2">
    <name type="scientific">Gymnopus androsaceus JB14</name>
    <dbReference type="NCBI Taxonomy" id="1447944"/>
    <lineage>
        <taxon>Eukaryota</taxon>
        <taxon>Fungi</taxon>
        <taxon>Dikarya</taxon>
        <taxon>Basidiomycota</taxon>
        <taxon>Agaricomycotina</taxon>
        <taxon>Agaricomycetes</taxon>
        <taxon>Agaricomycetidae</taxon>
        <taxon>Agaricales</taxon>
        <taxon>Marasmiineae</taxon>
        <taxon>Omphalotaceae</taxon>
        <taxon>Gymnopus</taxon>
    </lineage>
</organism>
<dbReference type="Proteomes" id="UP000799118">
    <property type="component" value="Unassembled WGS sequence"/>
</dbReference>
<evidence type="ECO:0000313" key="1">
    <source>
        <dbReference type="EMBL" id="KAE9382742.1"/>
    </source>
</evidence>